<evidence type="ECO:0000313" key="10">
    <source>
        <dbReference type="Proteomes" id="UP000183987"/>
    </source>
</evidence>
<dbReference type="Gene3D" id="3.40.50.300">
    <property type="entry name" value="P-loop containing nucleotide triphosphate hydrolases"/>
    <property type="match status" value="2"/>
</dbReference>
<organism evidence="9 10">
    <name type="scientific">Loktanella atrilutea</name>
    <dbReference type="NCBI Taxonomy" id="366533"/>
    <lineage>
        <taxon>Bacteria</taxon>
        <taxon>Pseudomonadati</taxon>
        <taxon>Pseudomonadota</taxon>
        <taxon>Alphaproteobacteria</taxon>
        <taxon>Rhodobacterales</taxon>
        <taxon>Roseobacteraceae</taxon>
        <taxon>Loktanella</taxon>
    </lineage>
</organism>
<evidence type="ECO:0000256" key="7">
    <source>
        <dbReference type="ARBA" id="ARBA00023136"/>
    </source>
</evidence>
<feature type="domain" description="ABC transporter" evidence="8">
    <location>
        <begin position="18"/>
        <end position="269"/>
    </location>
</feature>
<evidence type="ECO:0000256" key="6">
    <source>
        <dbReference type="ARBA" id="ARBA00022840"/>
    </source>
</evidence>
<dbReference type="InterPro" id="IPR013563">
    <property type="entry name" value="Oligopep_ABC_C"/>
</dbReference>
<accession>A0A1M4SR41</accession>
<dbReference type="GO" id="GO:0016887">
    <property type="term" value="F:ATP hydrolysis activity"/>
    <property type="evidence" value="ECO:0007669"/>
    <property type="project" value="InterPro"/>
</dbReference>
<dbReference type="EMBL" id="FQUE01000001">
    <property type="protein sequence ID" value="SHE34669.1"/>
    <property type="molecule type" value="Genomic_DNA"/>
</dbReference>
<feature type="domain" description="ABC transporter" evidence="8">
    <location>
        <begin position="302"/>
        <end position="540"/>
    </location>
</feature>
<keyword evidence="4" id="KW-1003">Cell membrane</keyword>
<protein>
    <submittedName>
        <fullName evidence="9">Peptide/nickel transport system ATP-binding protein</fullName>
    </submittedName>
</protein>
<dbReference type="PROSITE" id="PS50893">
    <property type="entry name" value="ABC_TRANSPORTER_2"/>
    <property type="match status" value="2"/>
</dbReference>
<dbReference type="STRING" id="366533.SAMN05444339_101110"/>
<dbReference type="InterPro" id="IPR050388">
    <property type="entry name" value="ABC_Ni/Peptide_Import"/>
</dbReference>
<dbReference type="GO" id="GO:0005886">
    <property type="term" value="C:plasma membrane"/>
    <property type="evidence" value="ECO:0007669"/>
    <property type="project" value="UniProtKB-SubCell"/>
</dbReference>
<dbReference type="GO" id="GO:0015833">
    <property type="term" value="P:peptide transport"/>
    <property type="evidence" value="ECO:0007669"/>
    <property type="project" value="InterPro"/>
</dbReference>
<comment type="similarity">
    <text evidence="2">Belongs to the ABC transporter superfamily.</text>
</comment>
<reference evidence="10" key="1">
    <citation type="submission" date="2016-11" db="EMBL/GenBank/DDBJ databases">
        <authorList>
            <person name="Varghese N."/>
            <person name="Submissions S."/>
        </authorList>
    </citation>
    <scope>NUCLEOTIDE SEQUENCE [LARGE SCALE GENOMIC DNA]</scope>
    <source>
        <strain evidence="10">DSM 29326</strain>
    </source>
</reference>
<dbReference type="AlphaFoldDB" id="A0A1M4SR41"/>
<keyword evidence="7" id="KW-0472">Membrane</keyword>
<keyword evidence="6 9" id="KW-0067">ATP-binding</keyword>
<evidence type="ECO:0000256" key="1">
    <source>
        <dbReference type="ARBA" id="ARBA00004417"/>
    </source>
</evidence>
<dbReference type="InterPro" id="IPR027417">
    <property type="entry name" value="P-loop_NTPase"/>
</dbReference>
<dbReference type="Pfam" id="PF08352">
    <property type="entry name" value="oligo_HPY"/>
    <property type="match status" value="2"/>
</dbReference>
<evidence type="ECO:0000256" key="4">
    <source>
        <dbReference type="ARBA" id="ARBA00022475"/>
    </source>
</evidence>
<dbReference type="CDD" id="cd03257">
    <property type="entry name" value="ABC_NikE_OppD_transporters"/>
    <property type="match status" value="2"/>
</dbReference>
<dbReference type="NCBIfam" id="NF008453">
    <property type="entry name" value="PRK11308.1"/>
    <property type="match status" value="2"/>
</dbReference>
<keyword evidence="10" id="KW-1185">Reference proteome</keyword>
<evidence type="ECO:0000256" key="3">
    <source>
        <dbReference type="ARBA" id="ARBA00022448"/>
    </source>
</evidence>
<dbReference type="Pfam" id="PF00005">
    <property type="entry name" value="ABC_tran"/>
    <property type="match status" value="2"/>
</dbReference>
<dbReference type="GO" id="GO:0055085">
    <property type="term" value="P:transmembrane transport"/>
    <property type="evidence" value="ECO:0007669"/>
    <property type="project" value="UniProtKB-ARBA"/>
</dbReference>
<dbReference type="InterPro" id="IPR003439">
    <property type="entry name" value="ABC_transporter-like_ATP-bd"/>
</dbReference>
<evidence type="ECO:0000313" key="9">
    <source>
        <dbReference type="EMBL" id="SHE34669.1"/>
    </source>
</evidence>
<evidence type="ECO:0000256" key="5">
    <source>
        <dbReference type="ARBA" id="ARBA00022741"/>
    </source>
</evidence>
<dbReference type="GO" id="GO:0005524">
    <property type="term" value="F:ATP binding"/>
    <property type="evidence" value="ECO:0007669"/>
    <property type="project" value="UniProtKB-KW"/>
</dbReference>
<dbReference type="Proteomes" id="UP000183987">
    <property type="component" value="Unassembled WGS sequence"/>
</dbReference>
<sequence>METKQRTGAGTAPDDILLSVRDLTVSVRTDAGLLPLVKDVTFDLRRGETLAIAGESGSGKSITSLAIMGLLPPPAVRVTGGSVALGDRVLTSLPEGQLRALRGDRIAMIFQEPMTSLNPVMTVGTQLVEAIRAHAPMSRRKARVKALDALTAVRLSEPARRMDQFPHELSGGMRQRVMIAMALALKPDVLIADEPTTALDVTVQREVLDLLRDLQRDRGTAILLITHDMGVVAEMADRVVIMRRGVVEETGPVRQIFAAPANPYTRDLLAAVPRMGQGGAAIARPDRPVVADLREVAVRYDIRGGILNRVTHRVHAVEGVGFDIRAGETLSLVGESGCGKSTVARAIVGLVPHAGLIRVGDQTVGTMTAQARKRLSAVTQIVFQDPMAALDSRMTVGEQIAEPLLIHSTMDATARRARAADLMARVGLTEAKLDNYPHEFSGGQRQRICIARALALTPQLIVADESVSALDVSVQARVLDLLRALKDEFGIAMLFISHDMAVVENISDRVAVMQLGQIVEIGSRAQIFGNPQHPYTRRLMAAVPVADPTAVREATPRMTGDIPNPVHPVGASIARHHLMEVAPGHLVAEG</sequence>
<keyword evidence="5" id="KW-0547">Nucleotide-binding</keyword>
<dbReference type="SUPFAM" id="SSF52540">
    <property type="entry name" value="P-loop containing nucleoside triphosphate hydrolases"/>
    <property type="match status" value="2"/>
</dbReference>
<proteinExistence type="inferred from homology"/>
<dbReference type="PANTHER" id="PTHR43297">
    <property type="entry name" value="OLIGOPEPTIDE TRANSPORT ATP-BINDING PROTEIN APPD"/>
    <property type="match status" value="1"/>
</dbReference>
<dbReference type="InterPro" id="IPR003593">
    <property type="entry name" value="AAA+_ATPase"/>
</dbReference>
<keyword evidence="3" id="KW-0813">Transport</keyword>
<dbReference type="RefSeq" id="WP_245810529.1">
    <property type="nucleotide sequence ID" value="NZ_FQUE01000001.1"/>
</dbReference>
<dbReference type="SMART" id="SM00382">
    <property type="entry name" value="AAA"/>
    <property type="match status" value="2"/>
</dbReference>
<dbReference type="PANTHER" id="PTHR43297:SF2">
    <property type="entry name" value="DIPEPTIDE TRANSPORT ATP-BINDING PROTEIN DPPD"/>
    <property type="match status" value="1"/>
</dbReference>
<evidence type="ECO:0000259" key="8">
    <source>
        <dbReference type="PROSITE" id="PS50893"/>
    </source>
</evidence>
<dbReference type="PROSITE" id="PS00211">
    <property type="entry name" value="ABC_TRANSPORTER_1"/>
    <property type="match status" value="2"/>
</dbReference>
<name>A0A1M4SR41_LOKAT</name>
<dbReference type="InterPro" id="IPR017871">
    <property type="entry name" value="ABC_transporter-like_CS"/>
</dbReference>
<dbReference type="FunFam" id="3.40.50.300:FF:000016">
    <property type="entry name" value="Oligopeptide ABC transporter ATP-binding component"/>
    <property type="match status" value="2"/>
</dbReference>
<gene>
    <name evidence="9" type="ORF">SAMN05444339_101110</name>
</gene>
<evidence type="ECO:0000256" key="2">
    <source>
        <dbReference type="ARBA" id="ARBA00005417"/>
    </source>
</evidence>
<comment type="subcellular location">
    <subcellularLocation>
        <location evidence="1">Cell inner membrane</location>
        <topology evidence="1">Peripheral membrane protein</topology>
    </subcellularLocation>
</comment>
<dbReference type="NCBIfam" id="NF007739">
    <property type="entry name" value="PRK10419.1"/>
    <property type="match status" value="2"/>
</dbReference>